<dbReference type="OrthoDB" id="3819922at2"/>
<dbReference type="eggNOG" id="COG0645">
    <property type="taxonomic scope" value="Bacteria"/>
</dbReference>
<dbReference type="EMBL" id="AAUW01000008">
    <property type="protein sequence ID" value="EAV43788.1"/>
    <property type="molecule type" value="Genomic_DNA"/>
</dbReference>
<accession>A0NTM9</accession>
<dbReference type="Proteomes" id="UP000004848">
    <property type="component" value="Unassembled WGS sequence"/>
</dbReference>
<comment type="caution">
    <text evidence="1">The sequence shown here is derived from an EMBL/GenBank/DDBJ whole genome shotgun (WGS) entry which is preliminary data.</text>
</comment>
<evidence type="ECO:0000313" key="1">
    <source>
        <dbReference type="EMBL" id="EAV43788.1"/>
    </source>
</evidence>
<gene>
    <name evidence="1" type="ORF">SIAM614_11708</name>
</gene>
<dbReference type="GeneID" id="68846827"/>
<dbReference type="AlphaFoldDB" id="A0NTM9"/>
<organism evidence="1 2">
    <name type="scientific">Roseibium aggregatum (strain ATCC 25650 / DSM 13394 / JCM 20685 / NBRC 16684 / NCIMB 2208 / IAM 12614 / B1)</name>
    <name type="common">Stappia aggregata</name>
    <dbReference type="NCBI Taxonomy" id="384765"/>
    <lineage>
        <taxon>Bacteria</taxon>
        <taxon>Pseudomonadati</taxon>
        <taxon>Pseudomonadota</taxon>
        <taxon>Alphaproteobacteria</taxon>
        <taxon>Hyphomicrobiales</taxon>
        <taxon>Stappiaceae</taxon>
        <taxon>Roseibium</taxon>
    </lineage>
</organism>
<proteinExistence type="predicted"/>
<dbReference type="RefSeq" id="WP_006934914.1">
    <property type="nucleotide sequence ID" value="NZ_AAUW01000008.1"/>
</dbReference>
<dbReference type="InterPro" id="IPR027417">
    <property type="entry name" value="P-loop_NTPase"/>
</dbReference>
<keyword evidence="1" id="KW-0418">Kinase</keyword>
<reference evidence="1 2" key="1">
    <citation type="submission" date="2006-05" db="EMBL/GenBank/DDBJ databases">
        <authorList>
            <person name="King G."/>
            <person name="Ferriera S."/>
            <person name="Johnson J."/>
            <person name="Kravitz S."/>
            <person name="Beeson K."/>
            <person name="Sutton G."/>
            <person name="Rogers Y.-H."/>
            <person name="Friedman R."/>
            <person name="Frazier M."/>
            <person name="Venter J.C."/>
        </authorList>
    </citation>
    <scope>NUCLEOTIDE SEQUENCE [LARGE SCALE GENOMIC DNA]</scope>
    <source>
        <strain evidence="2">ATCC 25650 / DSM 13394 / JCM 20685 / NBRC 16684 / NCIMB 2208 / IAM 12614 / B1</strain>
    </source>
</reference>
<name>A0NTM9_ROSAI</name>
<sequence>MPFLISLSGLPGVGKSTIAKTLCQRLPAFLLRVDSVETALKRSALNVHAPEDAGYLALAAIAAGNLELGHNVVADTVNPVAESRQLWADTAKSAGAALLNVEIICSDEHEHRNRVESRTSEIDGQTLPRWFEVQKHAYEQWTEPRLQLDSFSLTVDQSVDAIMKALTALRQNG</sequence>
<dbReference type="GO" id="GO:0016301">
    <property type="term" value="F:kinase activity"/>
    <property type="evidence" value="ECO:0007669"/>
    <property type="project" value="UniProtKB-KW"/>
</dbReference>
<protein>
    <submittedName>
        <fullName evidence="1">Putative kinase</fullName>
    </submittedName>
</protein>
<dbReference type="Gene3D" id="3.40.50.300">
    <property type="entry name" value="P-loop containing nucleotide triphosphate hydrolases"/>
    <property type="match status" value="1"/>
</dbReference>
<dbReference type="PANTHER" id="PTHR37807:SF3">
    <property type="entry name" value="OS07G0160300 PROTEIN"/>
    <property type="match status" value="1"/>
</dbReference>
<dbReference type="SUPFAM" id="SSF52540">
    <property type="entry name" value="P-loop containing nucleoside triphosphate hydrolases"/>
    <property type="match status" value="1"/>
</dbReference>
<keyword evidence="1" id="KW-0808">Transferase</keyword>
<dbReference type="PANTHER" id="PTHR37807">
    <property type="entry name" value="OS07G0160300 PROTEIN"/>
    <property type="match status" value="1"/>
</dbReference>
<dbReference type="Pfam" id="PF13671">
    <property type="entry name" value="AAA_33"/>
    <property type="match status" value="1"/>
</dbReference>
<evidence type="ECO:0000313" key="2">
    <source>
        <dbReference type="Proteomes" id="UP000004848"/>
    </source>
</evidence>